<evidence type="ECO:0000256" key="4">
    <source>
        <dbReference type="ARBA" id="ARBA00007101"/>
    </source>
</evidence>
<evidence type="ECO:0000256" key="22">
    <source>
        <dbReference type="ARBA" id="ARBA00046352"/>
    </source>
</evidence>
<comment type="subunit">
    <text evidence="22">Homooligomer. Interacts (via N-terminus) with protein M. Part of a complex composed of F1, F2 and G glycoproteins. Interacts with protein SH. Interacts with host heparate sulfate; this interaction probably participates in the viral attachment to the host cell. Interacts with host CX3CR1; this interaction plays an important role in viral entry. Interacts with the host lectins CD209/DC-SIGN and CD209L/L-SIGN on dendritic cells; these interactions stimulate the phosphorylation of MAPK3/ERK1 and MAPK1/ERK2, which inhibits dendritic cell activation and could participate in the limited immunity against RSV reinfection.</text>
</comment>
<name>A0A896M753_HRSV</name>
<evidence type="ECO:0000256" key="20">
    <source>
        <dbReference type="ARBA" id="ARBA00032570"/>
    </source>
</evidence>
<feature type="compositionally biased region" description="Basic and acidic residues" evidence="23">
    <location>
        <begin position="211"/>
        <end position="226"/>
    </location>
</feature>
<feature type="compositionally biased region" description="Low complexity" evidence="23">
    <location>
        <begin position="129"/>
        <end position="139"/>
    </location>
</feature>
<dbReference type="GO" id="GO:0055036">
    <property type="term" value="C:virion membrane"/>
    <property type="evidence" value="ECO:0007669"/>
    <property type="project" value="UniProtKB-SubCell"/>
</dbReference>
<dbReference type="GO" id="GO:0005576">
    <property type="term" value="C:extracellular region"/>
    <property type="evidence" value="ECO:0007669"/>
    <property type="project" value="UniProtKB-SubCell"/>
</dbReference>
<dbReference type="PROSITE" id="PS51257">
    <property type="entry name" value="PROKAR_LIPOPROTEIN"/>
    <property type="match status" value="1"/>
</dbReference>
<keyword evidence="15" id="KW-1015">Disulfide bond</keyword>
<evidence type="ECO:0000256" key="7">
    <source>
        <dbReference type="ARBA" id="ARBA00022525"/>
    </source>
</evidence>
<keyword evidence="17" id="KW-0899">Viral immunoevasion</keyword>
<accession>A0A896M753</accession>
<evidence type="ECO:0000256" key="9">
    <source>
        <dbReference type="ARBA" id="ARBA00022692"/>
    </source>
</evidence>
<evidence type="ECO:0000313" key="25">
    <source>
        <dbReference type="EMBL" id="QSC88236.1"/>
    </source>
</evidence>
<evidence type="ECO:0000256" key="11">
    <source>
        <dbReference type="ARBA" id="ARBA00022844"/>
    </source>
</evidence>
<feature type="compositionally biased region" description="Polar residues" evidence="23">
    <location>
        <begin position="112"/>
        <end position="128"/>
    </location>
</feature>
<keyword evidence="6" id="KW-1032">Host cell membrane</keyword>
<comment type="function">
    <text evidence="21">Attaches the virion to the host cell membrane by interacting with heparan sulfate, initiating the infection. Interacts with host CX3CR1, the receptor for the CX3C chemokine fractalkine, to modulate the immune response and facilitate infection. Unlike the other paramyxovirus attachment proteins, lacks both neuraminidase and hemagglutinating activities.</text>
</comment>
<evidence type="ECO:0000256" key="2">
    <source>
        <dbReference type="ARBA" id="ARBA00004336"/>
    </source>
</evidence>
<keyword evidence="9 24" id="KW-0812">Transmembrane</keyword>
<feature type="compositionally biased region" description="Basic and acidic residues" evidence="23">
    <location>
        <begin position="255"/>
        <end position="265"/>
    </location>
</feature>
<dbReference type="GO" id="GO:0019062">
    <property type="term" value="P:virion attachment to host cell"/>
    <property type="evidence" value="ECO:0007669"/>
    <property type="project" value="UniProtKB-KW"/>
</dbReference>
<evidence type="ECO:0000256" key="6">
    <source>
        <dbReference type="ARBA" id="ARBA00022511"/>
    </source>
</evidence>
<evidence type="ECO:0000256" key="5">
    <source>
        <dbReference type="ARBA" id="ARBA00021662"/>
    </source>
</evidence>
<keyword evidence="11" id="KW-0946">Virion</keyword>
<comment type="similarity">
    <text evidence="4">Belongs to the pneumoviruses glycoprotein G family.</text>
</comment>
<dbReference type="GO" id="GO:0046718">
    <property type="term" value="P:symbiont entry into host cell"/>
    <property type="evidence" value="ECO:0007669"/>
    <property type="project" value="UniProtKB-KW"/>
</dbReference>
<dbReference type="Pfam" id="PF00802">
    <property type="entry name" value="Glycoprotein_G"/>
    <property type="match status" value="1"/>
</dbReference>
<evidence type="ECO:0000256" key="10">
    <source>
        <dbReference type="ARBA" id="ARBA00022804"/>
    </source>
</evidence>
<dbReference type="InterPro" id="IPR000925">
    <property type="entry name" value="G_prot"/>
</dbReference>
<evidence type="ECO:0000256" key="17">
    <source>
        <dbReference type="ARBA" id="ARBA00023280"/>
    </source>
</evidence>
<feature type="region of interest" description="Disordered" evidence="23">
    <location>
        <begin position="112"/>
        <end position="160"/>
    </location>
</feature>
<evidence type="ECO:0000256" key="1">
    <source>
        <dbReference type="ARBA" id="ARBA00004208"/>
    </source>
</evidence>
<feature type="compositionally biased region" description="Basic residues" evidence="23">
    <location>
        <begin position="193"/>
        <end position="207"/>
    </location>
</feature>
<feature type="compositionally biased region" description="Low complexity" evidence="23">
    <location>
        <begin position="227"/>
        <end position="249"/>
    </location>
</feature>
<feature type="compositionally biased region" description="Polar residues" evidence="23">
    <location>
        <begin position="266"/>
        <end position="304"/>
    </location>
</feature>
<proteinExistence type="inferred from homology"/>
<keyword evidence="10" id="KW-1161">Viral attachment to host cell</keyword>
<evidence type="ECO:0000256" key="21">
    <source>
        <dbReference type="ARBA" id="ARBA00045557"/>
    </source>
</evidence>
<feature type="transmembrane region" description="Helical" evidence="24">
    <location>
        <begin position="41"/>
        <end position="63"/>
    </location>
</feature>
<keyword evidence="14 24" id="KW-0472">Membrane</keyword>
<evidence type="ECO:0000256" key="19">
    <source>
        <dbReference type="ARBA" id="ARBA00023752"/>
    </source>
</evidence>
<organismHost>
    <name type="scientific">Homo sapiens</name>
    <name type="common">Human</name>
    <dbReference type="NCBI Taxonomy" id="9606"/>
</organismHost>
<evidence type="ECO:0000256" key="15">
    <source>
        <dbReference type="ARBA" id="ARBA00023157"/>
    </source>
</evidence>
<evidence type="ECO:0000256" key="16">
    <source>
        <dbReference type="ARBA" id="ARBA00023180"/>
    </source>
</evidence>
<dbReference type="EMBL" id="MT506703">
    <property type="protein sequence ID" value="QSC88236.1"/>
    <property type="molecule type" value="Viral_cRNA"/>
</dbReference>
<evidence type="ECO:0000256" key="8">
    <source>
        <dbReference type="ARBA" id="ARBA00022581"/>
    </source>
</evidence>
<keyword evidence="13 24" id="KW-1133">Transmembrane helix</keyword>
<evidence type="ECO:0000256" key="3">
    <source>
        <dbReference type="ARBA" id="ARBA00004613"/>
    </source>
</evidence>
<organism evidence="25">
    <name type="scientific">Human respiratory syncytial virus</name>
    <dbReference type="NCBI Taxonomy" id="11250"/>
    <lineage>
        <taxon>Viruses</taxon>
        <taxon>Riboviria</taxon>
        <taxon>Orthornavirae</taxon>
        <taxon>Negarnaviricota</taxon>
        <taxon>Haploviricotina</taxon>
        <taxon>Monjiviricetes</taxon>
        <taxon>Mononegavirales</taxon>
        <taxon>Pneumoviridae</taxon>
        <taxon>Orthopneumovirus</taxon>
        <taxon>Orthopneumovirus hominis</taxon>
    </lineage>
</organism>
<evidence type="ECO:0000256" key="12">
    <source>
        <dbReference type="ARBA" id="ARBA00022870"/>
    </source>
</evidence>
<evidence type="ECO:0000256" key="14">
    <source>
        <dbReference type="ARBA" id="ARBA00023136"/>
    </source>
</evidence>
<comment type="function">
    <text evidence="19">Helps the virus escape antibody-dependent restriction of replication by acting as an antigen decoy and by modulating the activity of leukocytes bearing Fc-gamma receptors.</text>
</comment>
<dbReference type="GO" id="GO:0020002">
    <property type="term" value="C:host cell plasma membrane"/>
    <property type="evidence" value="ECO:0007669"/>
    <property type="project" value="UniProtKB-SubCell"/>
</dbReference>
<comment type="subcellular location">
    <subcellularLocation>
        <location evidence="2">Host cell membrane</location>
        <topology evidence="2">Single-pass type II membrane protein</topology>
    </subcellularLocation>
    <subcellularLocation>
        <location evidence="3">Secreted</location>
    </subcellularLocation>
    <subcellularLocation>
        <location evidence="1">Virion membrane</location>
        <topology evidence="1">Single-pass type II membrane protein</topology>
    </subcellularLocation>
</comment>
<gene>
    <name evidence="25" type="primary">G</name>
</gene>
<keyword evidence="16" id="KW-0325">Glycoprotein</keyword>
<evidence type="ECO:0000256" key="23">
    <source>
        <dbReference type="SAM" id="MobiDB-lite"/>
    </source>
</evidence>
<keyword evidence="7" id="KW-0964">Secreted</keyword>
<feature type="region of interest" description="Disordered" evidence="23">
    <location>
        <begin position="193"/>
        <end position="306"/>
    </location>
</feature>
<evidence type="ECO:0000256" key="18">
    <source>
        <dbReference type="ARBA" id="ARBA00023296"/>
    </source>
</evidence>
<evidence type="ECO:0000256" key="24">
    <source>
        <dbReference type="SAM" id="Phobius"/>
    </source>
</evidence>
<keyword evidence="12" id="KW-1043">Host membrane</keyword>
<reference evidence="25" key="1">
    <citation type="submission" date="2020-05" db="EMBL/GenBank/DDBJ databases">
        <authorList>
            <person name="Guo Q."/>
            <person name="Wang C."/>
            <person name="Huang Y."/>
            <person name="Xie Z."/>
            <person name="Ma F."/>
            <person name="Zheng L."/>
        </authorList>
    </citation>
    <scope>NUCLEOTIDE SEQUENCE</scope>
    <source>
        <strain evidence="25">BJ0901</strain>
    </source>
</reference>
<protein>
    <recommendedName>
        <fullName evidence="5">Major surface glycoprotein G</fullName>
    </recommendedName>
    <alternativeName>
        <fullName evidence="20">Attachment glycoprotein G</fullName>
    </alternativeName>
</protein>
<evidence type="ECO:0000256" key="13">
    <source>
        <dbReference type="ARBA" id="ARBA00022989"/>
    </source>
</evidence>
<sequence length="366" mass="40364">MSKTKDQRTAKTLERTWDTLNHLLFISSCLYKLNLKSIAQITLSILAMIISTSLIIAAIIFIASANHKVTLTTAIIQDATNQIKNTTPTYLTQNPQLGISFSNLSETTSQSTTILASTTPSAESTPQSTTVKIKNTTTTQISPSKPTTKQRQNKPQNKPNNDFHFEVFNFVPCSICSNNPTCWAICKRIPNKKPGKKTTTKPTKKPTLKTTKKDPKPQTTKPKEVLTTKPTGKPTINTTKTNIRTTLLTSNTKGNPEHTSQEETLHSTTSEGYPSPSQVYTTSGQEETLHSTTSEGYPSPSQVHTTSEYLSQSLSSSNTWSCQSSKQMLLQQSMLQSHSILLQIKTALKHFINQHAVLLTKAILVL</sequence>
<keyword evidence="8" id="KW-0945">Host-virus interaction</keyword>
<feature type="compositionally biased region" description="Polar residues" evidence="23">
    <location>
        <begin position="140"/>
        <end position="150"/>
    </location>
</feature>
<keyword evidence="18" id="KW-1160">Virus entry into host cell</keyword>